<dbReference type="Proteomes" id="UP000722957">
    <property type="component" value="Unassembled WGS sequence"/>
</dbReference>
<proteinExistence type="predicted"/>
<dbReference type="SMART" id="SM00827">
    <property type="entry name" value="PKS_AT"/>
    <property type="match status" value="1"/>
</dbReference>
<evidence type="ECO:0000256" key="2">
    <source>
        <dbReference type="ARBA" id="ARBA00022553"/>
    </source>
</evidence>
<dbReference type="InterPro" id="IPR050091">
    <property type="entry name" value="PKS_NRPS_Biosynth_Enz"/>
</dbReference>
<keyword evidence="4" id="KW-0808">Transferase</keyword>
<dbReference type="SUPFAM" id="SSF52151">
    <property type="entry name" value="FabD/lysophospholipase-like"/>
    <property type="match status" value="1"/>
</dbReference>
<gene>
    <name evidence="4" type="ORF">EAY07_22305</name>
</gene>
<dbReference type="PANTHER" id="PTHR43775">
    <property type="entry name" value="FATTY ACID SYNTHASE"/>
    <property type="match status" value="1"/>
</dbReference>
<dbReference type="Pfam" id="PF00698">
    <property type="entry name" value="Acyl_transf_1"/>
    <property type="match status" value="1"/>
</dbReference>
<name>A0ABD4KVR7_VIBAN</name>
<evidence type="ECO:0000259" key="3">
    <source>
        <dbReference type="SMART" id="SM00827"/>
    </source>
</evidence>
<dbReference type="GO" id="GO:0016746">
    <property type="term" value="F:acyltransferase activity"/>
    <property type="evidence" value="ECO:0007669"/>
    <property type="project" value="UniProtKB-KW"/>
</dbReference>
<accession>A0ABD4KVR7</accession>
<dbReference type="PANTHER" id="PTHR43775:SF37">
    <property type="entry name" value="SI:DKEY-61P9.11"/>
    <property type="match status" value="1"/>
</dbReference>
<keyword evidence="4" id="KW-0012">Acyltransferase</keyword>
<reference evidence="4 5" key="1">
    <citation type="journal article" date="2021" name="PeerJ">
        <title>Analysis of 44 Vibrio anguillarum genomes reveals high genetic diversity.</title>
        <authorList>
            <person name="Hansen M.J."/>
            <person name="Dalsgaard I."/>
        </authorList>
    </citation>
    <scope>NUCLEOTIDE SEQUENCE [LARGE SCALE GENOMIC DNA]</scope>
    <source>
        <strain evidence="4 5">17-16730-2A</strain>
    </source>
</reference>
<dbReference type="EMBL" id="RDOM01000473">
    <property type="protein sequence ID" value="MBF4274686.1"/>
    <property type="molecule type" value="Genomic_DNA"/>
</dbReference>
<evidence type="ECO:0000256" key="1">
    <source>
        <dbReference type="ARBA" id="ARBA00022450"/>
    </source>
</evidence>
<keyword evidence="2" id="KW-0597">Phosphoprotein</keyword>
<dbReference type="AlphaFoldDB" id="A0ABD4KVR7"/>
<protein>
    <submittedName>
        <fullName evidence="4">Acyltransferase domain-containing protein</fullName>
    </submittedName>
</protein>
<dbReference type="Gene3D" id="3.40.366.10">
    <property type="entry name" value="Malonyl-Coenzyme A Acyl Carrier Protein, domain 2"/>
    <property type="match status" value="1"/>
</dbReference>
<dbReference type="RefSeq" id="WP_194574102.1">
    <property type="nucleotide sequence ID" value="NZ_RDOM01000473.1"/>
</dbReference>
<keyword evidence="1" id="KW-0596">Phosphopantetheine</keyword>
<dbReference type="InterPro" id="IPR016035">
    <property type="entry name" value="Acyl_Trfase/lysoPLipase"/>
</dbReference>
<dbReference type="InterPro" id="IPR001227">
    <property type="entry name" value="Ac_transferase_dom_sf"/>
</dbReference>
<comment type="caution">
    <text evidence="4">The sequence shown here is derived from an EMBL/GenBank/DDBJ whole genome shotgun (WGS) entry which is preliminary data.</text>
</comment>
<feature type="non-terminal residue" evidence="4">
    <location>
        <position position="1"/>
    </location>
</feature>
<feature type="domain" description="Malonyl-CoA:ACP transacylase (MAT)" evidence="3">
    <location>
        <begin position="5"/>
        <end position="159"/>
    </location>
</feature>
<dbReference type="InterPro" id="IPR014043">
    <property type="entry name" value="Acyl_transferase_dom"/>
</dbReference>
<feature type="non-terminal residue" evidence="4">
    <location>
        <position position="159"/>
    </location>
</feature>
<dbReference type="SUPFAM" id="SSF55048">
    <property type="entry name" value="Probable ACP-binding domain of malonyl-CoA ACP transacylase"/>
    <property type="match status" value="1"/>
</dbReference>
<evidence type="ECO:0000313" key="4">
    <source>
        <dbReference type="EMBL" id="MBF4274686.1"/>
    </source>
</evidence>
<evidence type="ECO:0000313" key="5">
    <source>
        <dbReference type="Proteomes" id="UP000722957"/>
    </source>
</evidence>
<dbReference type="InterPro" id="IPR016036">
    <property type="entry name" value="Malonyl_transacylase_ACP-bd"/>
</dbReference>
<sequence length="159" mass="17760">LTDALFGHRTELLQRTDYAQLAIVAFEIAMAAHWQSKGFRPDMVMGHSVGEFAACVVSGYLTHQQAIALVSERGRLMHLCAERQAGSMLAIFAKPNRLETIPALRELDLAAHNGAQHWVYSGHQRDVDNAILELDKHAIRYKKLDVSCAAHSRLLDEML</sequence>
<organism evidence="4 5">
    <name type="scientific">Vibrio anguillarum</name>
    <name type="common">Listonella anguillarum</name>
    <dbReference type="NCBI Taxonomy" id="55601"/>
    <lineage>
        <taxon>Bacteria</taxon>
        <taxon>Pseudomonadati</taxon>
        <taxon>Pseudomonadota</taxon>
        <taxon>Gammaproteobacteria</taxon>
        <taxon>Vibrionales</taxon>
        <taxon>Vibrionaceae</taxon>
        <taxon>Vibrio</taxon>
    </lineage>
</organism>